<name>A0AAJ3NB74_9FLAO</name>
<comment type="caution">
    <text evidence="1">The sequence shown here is derived from an EMBL/GenBank/DDBJ whole genome shotgun (WGS) entry which is preliminary data.</text>
</comment>
<dbReference type="RefSeq" id="WP_059324746.1">
    <property type="nucleotide sequence ID" value="NZ_CP016377.1"/>
</dbReference>
<gene>
    <name evidence="1" type="ORF">BAY32_12515</name>
</gene>
<reference evidence="1 2" key="1">
    <citation type="submission" date="2016-06" db="EMBL/GenBank/DDBJ databases">
        <authorList>
            <person name="Nicholson A.C."/>
        </authorList>
    </citation>
    <scope>NUCLEOTIDE SEQUENCE [LARGE SCALE GENOMIC DNA]</scope>
    <source>
        <strain evidence="1 2">G4123</strain>
    </source>
</reference>
<evidence type="ECO:0000313" key="1">
    <source>
        <dbReference type="EMBL" id="OPB73846.1"/>
    </source>
</evidence>
<dbReference type="Proteomes" id="UP000190816">
    <property type="component" value="Unassembled WGS sequence"/>
</dbReference>
<organism evidence="1 2">
    <name type="scientific">Elizabethkingia ursingii</name>
    <dbReference type="NCBI Taxonomy" id="1756150"/>
    <lineage>
        <taxon>Bacteria</taxon>
        <taxon>Pseudomonadati</taxon>
        <taxon>Bacteroidota</taxon>
        <taxon>Flavobacteriia</taxon>
        <taxon>Flavobacteriales</taxon>
        <taxon>Weeksellaceae</taxon>
        <taxon>Elizabethkingia</taxon>
    </lineage>
</organism>
<dbReference type="KEGG" id="ego:BBD34_03710"/>
<dbReference type="EMBL" id="MAIC01000016">
    <property type="protein sequence ID" value="OPB73846.1"/>
    <property type="molecule type" value="Genomic_DNA"/>
</dbReference>
<evidence type="ECO:0000313" key="2">
    <source>
        <dbReference type="Proteomes" id="UP000190816"/>
    </source>
</evidence>
<sequence length="78" mass="9625">MKETDIINNQQYDCLLNKTKYEVFRRLGEGASNLFSDDLWIYDLKKSWWIKETILFIEFENDLVIKSVVKNFYFRFYH</sequence>
<protein>
    <submittedName>
        <fullName evidence="1">Uncharacterized protein</fullName>
    </submittedName>
</protein>
<dbReference type="AlphaFoldDB" id="A0AAJ3NB74"/>
<accession>A0AAJ3NB74</accession>
<proteinExistence type="predicted"/>